<organism evidence="3 4">
    <name type="scientific">Streptococcus uberis</name>
    <dbReference type="NCBI Taxonomy" id="1349"/>
    <lineage>
        <taxon>Bacteria</taxon>
        <taxon>Bacillati</taxon>
        <taxon>Bacillota</taxon>
        <taxon>Bacilli</taxon>
        <taxon>Lactobacillales</taxon>
        <taxon>Streptococcaceae</taxon>
        <taxon>Streptococcus</taxon>
    </lineage>
</organism>
<dbReference type="PANTHER" id="PTHR11839:SF18">
    <property type="entry name" value="NUDIX HYDROLASE DOMAIN-CONTAINING PROTEIN"/>
    <property type="match status" value="1"/>
</dbReference>
<dbReference type="Pfam" id="PF00293">
    <property type="entry name" value="NUDIX"/>
    <property type="match status" value="1"/>
</dbReference>
<keyword evidence="2" id="KW-0378">Hydrolase</keyword>
<sequence>MDFEEVTLKRKDIYKGTIFDVVVDDVQLPNNLGTSKRELVLHRGAVSILAVTPENKLVIVKQYRKAIEGVSFEIPAGKLEMGENGSELEAAKRELEEETGYSGDLELIYEFYTAIGFCNEKIKLYLATQLKKVENPRPQDDDEVLEIYELSYQECLDLIEIGEICDAKTIIAILYFGQQYGGDLG</sequence>
<dbReference type="InterPro" id="IPR020476">
    <property type="entry name" value="Nudix_hydrolase"/>
</dbReference>
<dbReference type="CDD" id="cd03424">
    <property type="entry name" value="NUDIX_ADPRase_Nudt5_UGPPase_Nudt14"/>
    <property type="match status" value="1"/>
</dbReference>
<evidence type="ECO:0000313" key="4">
    <source>
        <dbReference type="Proteomes" id="UP000483839"/>
    </source>
</evidence>
<comment type="cofactor">
    <cofactor evidence="1">
        <name>Mg(2+)</name>
        <dbReference type="ChEBI" id="CHEBI:18420"/>
    </cofactor>
</comment>
<dbReference type="GO" id="GO:0016787">
    <property type="term" value="F:hydrolase activity"/>
    <property type="evidence" value="ECO:0007669"/>
    <property type="project" value="UniProtKB-KW"/>
</dbReference>
<dbReference type="InterPro" id="IPR015797">
    <property type="entry name" value="NUDIX_hydrolase-like_dom_sf"/>
</dbReference>
<dbReference type="SUPFAM" id="SSF55811">
    <property type="entry name" value="Nudix"/>
    <property type="match status" value="1"/>
</dbReference>
<comment type="caution">
    <text evidence="3">The sequence shown here is derived from an EMBL/GenBank/DDBJ whole genome shotgun (WGS) entry which is preliminary data.</text>
</comment>
<reference evidence="3 4" key="1">
    <citation type="submission" date="2019-11" db="EMBL/GenBank/DDBJ databases">
        <title>Streptococcus uberis isolated from clinical mastitis cases on a southeastern Queensland dairy.</title>
        <authorList>
            <person name="Workentine M.L."/>
            <person name="Price R."/>
            <person name="Olchowy T."/>
        </authorList>
    </citation>
    <scope>NUCLEOTIDE SEQUENCE [LARGE SCALE GENOMIC DNA]</scope>
    <source>
        <strain evidence="3 4">OLC4459-A17</strain>
    </source>
</reference>
<dbReference type="PRINTS" id="PR00502">
    <property type="entry name" value="NUDIXFAMILY"/>
</dbReference>
<dbReference type="PROSITE" id="PS51462">
    <property type="entry name" value="NUDIX"/>
    <property type="match status" value="1"/>
</dbReference>
<dbReference type="GO" id="GO:0006753">
    <property type="term" value="P:nucleoside phosphate metabolic process"/>
    <property type="evidence" value="ECO:0007669"/>
    <property type="project" value="TreeGrafter"/>
</dbReference>
<protein>
    <submittedName>
        <fullName evidence="3">NUDIX domain-containing protein</fullName>
    </submittedName>
</protein>
<evidence type="ECO:0000313" key="3">
    <source>
        <dbReference type="EMBL" id="MTD02396.1"/>
    </source>
</evidence>
<dbReference type="Proteomes" id="UP000483839">
    <property type="component" value="Unassembled WGS sequence"/>
</dbReference>
<proteinExistence type="predicted"/>
<dbReference type="InterPro" id="IPR000086">
    <property type="entry name" value="NUDIX_hydrolase_dom"/>
</dbReference>
<dbReference type="AlphaFoldDB" id="A0A6L6GCH4"/>
<dbReference type="PANTHER" id="PTHR11839">
    <property type="entry name" value="UDP/ADP-SUGAR PYROPHOSPHATASE"/>
    <property type="match status" value="1"/>
</dbReference>
<evidence type="ECO:0000256" key="2">
    <source>
        <dbReference type="ARBA" id="ARBA00022801"/>
    </source>
</evidence>
<dbReference type="GO" id="GO:0019693">
    <property type="term" value="P:ribose phosphate metabolic process"/>
    <property type="evidence" value="ECO:0007669"/>
    <property type="project" value="TreeGrafter"/>
</dbReference>
<dbReference type="EMBL" id="WLXI01000057">
    <property type="protein sequence ID" value="MTD02396.1"/>
    <property type="molecule type" value="Genomic_DNA"/>
</dbReference>
<name>A0A6L6GCH4_STRUB</name>
<accession>A0A6L6GCH4</accession>
<gene>
    <name evidence="3" type="ORF">GKS16_08965</name>
</gene>
<evidence type="ECO:0000256" key="1">
    <source>
        <dbReference type="ARBA" id="ARBA00001946"/>
    </source>
</evidence>
<dbReference type="Gene3D" id="3.90.79.10">
    <property type="entry name" value="Nucleoside Triphosphate Pyrophosphohydrolase"/>
    <property type="match status" value="1"/>
</dbReference>
<dbReference type="FunFam" id="3.90.79.10:FF:000024">
    <property type="entry name" value="ADP-ribose pyrophosphatase"/>
    <property type="match status" value="1"/>
</dbReference>
<dbReference type="RefSeq" id="WP_154617724.1">
    <property type="nucleotide sequence ID" value="NZ_JADFAY010000014.1"/>
</dbReference>
<dbReference type="GO" id="GO:0005829">
    <property type="term" value="C:cytosol"/>
    <property type="evidence" value="ECO:0007669"/>
    <property type="project" value="TreeGrafter"/>
</dbReference>